<keyword evidence="4" id="KW-0808">Transferase</keyword>
<dbReference type="GO" id="GO:0008289">
    <property type="term" value="F:lipid binding"/>
    <property type="evidence" value="ECO:0007669"/>
    <property type="project" value="UniProtKB-KW"/>
</dbReference>
<evidence type="ECO:0000256" key="5">
    <source>
        <dbReference type="ARBA" id="ARBA00023055"/>
    </source>
</evidence>
<dbReference type="InterPro" id="IPR020615">
    <property type="entry name" value="Thiolase_acyl_enz_int_AS"/>
</dbReference>
<name>A0AAD1URD9_EUPCR</name>
<comment type="subcellular location">
    <subcellularLocation>
        <location evidence="1">Peroxisome</location>
    </subcellularLocation>
</comment>
<dbReference type="GO" id="GO:0016747">
    <property type="term" value="F:acyltransferase activity, transferring groups other than amino-acyl groups"/>
    <property type="evidence" value="ECO:0007669"/>
    <property type="project" value="InterPro"/>
</dbReference>
<dbReference type="EC" id="2.3.1.176" evidence="2"/>
<sequence>MEKKGTPTNRVFVVGVGMTKFVKPSDKTQGDYPDFTKIAANRALRDAGISYDQVEHAFIGYVYGDSTAGQRALYEVGMTGIPITNVNNNCSTGSTALYNAALMIKAGIHDCCMALGFEKMARGSLTLAFSDRSSPLEKFITKNHELRTDSGKPFAPQLFGNAGLEHMEKYGTTEEHFAKVAYKNHLHSVNNPYSQFRTKYTLDEIKESPMIQAPLTKLQCCPTSNGAACAIIASEEFVKAHGLEDQAVEVLSITMATDTAATFEDNSNIKLVGQDLTKNAAKQAFKETGLTPDDCDVCELHDCFSANELITYENLGLCPEGKAGKFIDEDAFTYGGKIVVNPSGGLISKGHPLGATGLAQCSELCWQLRGMADKRQVDGAKIAIQHNLGLGGACIVALYKKYNDKSGKVREDQSADPEFLEKIETREKEPSLLAKI</sequence>
<dbReference type="Proteomes" id="UP001295684">
    <property type="component" value="Unassembled WGS sequence"/>
</dbReference>
<evidence type="ECO:0000256" key="3">
    <source>
        <dbReference type="ARBA" id="ARBA00022448"/>
    </source>
</evidence>
<evidence type="ECO:0000256" key="8">
    <source>
        <dbReference type="ARBA" id="ARBA00032316"/>
    </source>
</evidence>
<evidence type="ECO:0000256" key="7">
    <source>
        <dbReference type="ARBA" id="ARBA00023140"/>
    </source>
</evidence>
<feature type="domain" description="Thiolase N-terminal" evidence="9">
    <location>
        <begin position="11"/>
        <end position="235"/>
    </location>
</feature>
<accession>A0AAD1URD9</accession>
<evidence type="ECO:0000313" key="11">
    <source>
        <dbReference type="EMBL" id="CAI2369675.1"/>
    </source>
</evidence>
<organism evidence="11 12">
    <name type="scientific">Euplotes crassus</name>
    <dbReference type="NCBI Taxonomy" id="5936"/>
    <lineage>
        <taxon>Eukaryota</taxon>
        <taxon>Sar</taxon>
        <taxon>Alveolata</taxon>
        <taxon>Ciliophora</taxon>
        <taxon>Intramacronucleata</taxon>
        <taxon>Spirotrichea</taxon>
        <taxon>Hypotrichia</taxon>
        <taxon>Euplotida</taxon>
        <taxon>Euplotidae</taxon>
        <taxon>Moneuplotes</taxon>
    </lineage>
</organism>
<dbReference type="PROSITE" id="PS00098">
    <property type="entry name" value="THIOLASE_1"/>
    <property type="match status" value="1"/>
</dbReference>
<dbReference type="PIRSF" id="PIRSF000429">
    <property type="entry name" value="Ac-CoA_Ac_transf"/>
    <property type="match status" value="1"/>
</dbReference>
<dbReference type="InterPro" id="IPR020616">
    <property type="entry name" value="Thiolase_N"/>
</dbReference>
<dbReference type="InterPro" id="IPR002155">
    <property type="entry name" value="Thiolase"/>
</dbReference>
<evidence type="ECO:0000259" key="10">
    <source>
        <dbReference type="Pfam" id="PF22691"/>
    </source>
</evidence>
<dbReference type="EMBL" id="CAMPGE010010825">
    <property type="protein sequence ID" value="CAI2369675.1"/>
    <property type="molecule type" value="Genomic_DNA"/>
</dbReference>
<evidence type="ECO:0000256" key="2">
    <source>
        <dbReference type="ARBA" id="ARBA00012352"/>
    </source>
</evidence>
<keyword evidence="3" id="KW-0813">Transport</keyword>
<dbReference type="NCBIfam" id="NF006102">
    <property type="entry name" value="PRK08256.1"/>
    <property type="match status" value="1"/>
</dbReference>
<dbReference type="GO" id="GO:0006869">
    <property type="term" value="P:lipid transport"/>
    <property type="evidence" value="ECO:0007669"/>
    <property type="project" value="UniProtKB-KW"/>
</dbReference>
<keyword evidence="12" id="KW-1185">Reference proteome</keyword>
<keyword evidence="5" id="KW-0445">Lipid transport</keyword>
<gene>
    <name evidence="11" type="ORF">ECRASSUSDP1_LOCUS10978</name>
</gene>
<feature type="domain" description="Thiolase C-terminal" evidence="10">
    <location>
        <begin position="275"/>
        <end position="390"/>
    </location>
</feature>
<dbReference type="FunFam" id="3.40.47.10:FF:000016">
    <property type="entry name" value="Non-specific lipid-transfer protein"/>
    <property type="match status" value="1"/>
</dbReference>
<evidence type="ECO:0000256" key="1">
    <source>
        <dbReference type="ARBA" id="ARBA00004275"/>
    </source>
</evidence>
<reference evidence="11" key="1">
    <citation type="submission" date="2023-07" db="EMBL/GenBank/DDBJ databases">
        <authorList>
            <consortium name="AG Swart"/>
            <person name="Singh M."/>
            <person name="Singh A."/>
            <person name="Seah K."/>
            <person name="Emmerich C."/>
        </authorList>
    </citation>
    <scope>NUCLEOTIDE SEQUENCE</scope>
    <source>
        <strain evidence="11">DP1</strain>
    </source>
</reference>
<dbReference type="SUPFAM" id="SSF53901">
    <property type="entry name" value="Thiolase-like"/>
    <property type="match status" value="2"/>
</dbReference>
<keyword evidence="6" id="KW-0446">Lipid-binding</keyword>
<dbReference type="GO" id="GO:0005777">
    <property type="term" value="C:peroxisome"/>
    <property type="evidence" value="ECO:0007669"/>
    <property type="project" value="UniProtKB-SubCell"/>
</dbReference>
<dbReference type="InterPro" id="IPR016039">
    <property type="entry name" value="Thiolase-like"/>
</dbReference>
<dbReference type="CDD" id="cd00829">
    <property type="entry name" value="SCP-x_thiolase"/>
    <property type="match status" value="1"/>
</dbReference>
<evidence type="ECO:0000256" key="4">
    <source>
        <dbReference type="ARBA" id="ARBA00022679"/>
    </source>
</evidence>
<evidence type="ECO:0000313" key="12">
    <source>
        <dbReference type="Proteomes" id="UP001295684"/>
    </source>
</evidence>
<proteinExistence type="predicted"/>
<dbReference type="PROSITE" id="PS00737">
    <property type="entry name" value="THIOLASE_2"/>
    <property type="match status" value="1"/>
</dbReference>
<evidence type="ECO:0000256" key="6">
    <source>
        <dbReference type="ARBA" id="ARBA00023121"/>
    </source>
</evidence>
<dbReference type="AlphaFoldDB" id="A0AAD1URD9"/>
<evidence type="ECO:0000259" key="9">
    <source>
        <dbReference type="Pfam" id="PF00108"/>
    </source>
</evidence>
<protein>
    <recommendedName>
        <fullName evidence="2">propanoyl-CoA C-acyltransferase</fullName>
        <ecNumber evidence="2">2.3.1.176</ecNumber>
    </recommendedName>
    <alternativeName>
        <fullName evidence="8">Propanoyl-CoA C-acyltransferase</fullName>
    </alternativeName>
</protein>
<dbReference type="Gene3D" id="3.40.47.10">
    <property type="match status" value="1"/>
</dbReference>
<dbReference type="Pfam" id="PF22691">
    <property type="entry name" value="Thiolase_C_1"/>
    <property type="match status" value="1"/>
</dbReference>
<comment type="caution">
    <text evidence="11">The sequence shown here is derived from an EMBL/GenBank/DDBJ whole genome shotgun (WGS) entry which is preliminary data.</text>
</comment>
<dbReference type="InterPro" id="IPR055140">
    <property type="entry name" value="Thiolase_C_2"/>
</dbReference>
<dbReference type="PANTHER" id="PTHR42870">
    <property type="entry name" value="ACETYL-COA C-ACETYLTRANSFERASE"/>
    <property type="match status" value="1"/>
</dbReference>
<dbReference type="Pfam" id="PF00108">
    <property type="entry name" value="Thiolase_N"/>
    <property type="match status" value="1"/>
</dbReference>
<dbReference type="PANTHER" id="PTHR42870:SF1">
    <property type="entry name" value="NON-SPECIFIC LIPID-TRANSFER PROTEIN-LIKE 2"/>
    <property type="match status" value="1"/>
</dbReference>
<dbReference type="InterPro" id="IPR020613">
    <property type="entry name" value="Thiolase_CS"/>
</dbReference>
<keyword evidence="7" id="KW-0576">Peroxisome</keyword>